<dbReference type="NCBIfam" id="TIGR03828">
    <property type="entry name" value="pfkB"/>
    <property type="match status" value="1"/>
</dbReference>
<keyword evidence="3 7" id="KW-0547">Nucleotide-binding</keyword>
<evidence type="ECO:0000256" key="2">
    <source>
        <dbReference type="ARBA" id="ARBA00022679"/>
    </source>
</evidence>
<dbReference type="SUPFAM" id="SSF53613">
    <property type="entry name" value="Ribokinase-like"/>
    <property type="match status" value="1"/>
</dbReference>
<evidence type="ECO:0000256" key="8">
    <source>
        <dbReference type="RuleBase" id="RU369061"/>
    </source>
</evidence>
<proteinExistence type="inferred from homology"/>
<sequence length="315" mass="34076">MIITLTLNPAVDKTIEIDAFQVNHVNRVSSARLDAGGKGINVSKVVHVLGEKSKAVGILAGKSGGFIKKQLDLLEIENDFVFVEGETRTNIKIVDRINSLNTDINEKGPDISDYDLEEVINKIIESVNDKNILVLSGSVPSNIDSSIYKVLIAKAKKKDVKTILDADGELLRQGIEAGPYLVKPNIHELERLYNTKIASINEAIEIARDILKYGVELIVISLGGEGSIFMTREETVIVEGIEVDAISTVGAGDSMVGALAVSTHRGYSLEKAIKLAAATSAAAVMTSGTEPGELRVIKELQKKVKLITYDNRRVV</sequence>
<evidence type="ECO:0000256" key="6">
    <source>
        <dbReference type="ARBA" id="ARBA00047745"/>
    </source>
</evidence>
<evidence type="ECO:0000256" key="1">
    <source>
        <dbReference type="ARBA" id="ARBA00005380"/>
    </source>
</evidence>
<dbReference type="GO" id="GO:2001059">
    <property type="term" value="P:D-tagatose 6-phosphate catabolic process"/>
    <property type="evidence" value="ECO:0007669"/>
    <property type="project" value="UniProtKB-UniPathway"/>
</dbReference>
<dbReference type="InterPro" id="IPR029056">
    <property type="entry name" value="Ribokinase-like"/>
</dbReference>
<keyword evidence="2 7" id="KW-0808">Transferase</keyword>
<dbReference type="Proteomes" id="UP000198304">
    <property type="component" value="Unassembled WGS sequence"/>
</dbReference>
<dbReference type="PIRSF" id="PIRSF000535">
    <property type="entry name" value="1PFK/6PFK/LacC"/>
    <property type="match status" value="1"/>
</dbReference>
<evidence type="ECO:0000256" key="7">
    <source>
        <dbReference type="PIRNR" id="PIRNR000535"/>
    </source>
</evidence>
<evidence type="ECO:0000256" key="4">
    <source>
        <dbReference type="ARBA" id="ARBA00022777"/>
    </source>
</evidence>
<dbReference type="AlphaFoldDB" id="A0A239C349"/>
<dbReference type="PANTHER" id="PTHR46566:SF1">
    <property type="entry name" value="1-PHOSPHOFRUCTOKINASE"/>
    <property type="match status" value="1"/>
</dbReference>
<dbReference type="GO" id="GO:0008662">
    <property type="term" value="F:1-phosphofructokinase activity"/>
    <property type="evidence" value="ECO:0007669"/>
    <property type="project" value="UniProtKB-UniRule"/>
</dbReference>
<dbReference type="Gene3D" id="3.40.1190.20">
    <property type="match status" value="1"/>
</dbReference>
<dbReference type="EMBL" id="FZOJ01000004">
    <property type="protein sequence ID" value="SNS14051.1"/>
    <property type="molecule type" value="Genomic_DNA"/>
</dbReference>
<comment type="similarity">
    <text evidence="7">Belongs to the carbohydrate kinase PfkB family. LacC subfamily.</text>
</comment>
<gene>
    <name evidence="10" type="ORF">SAMN05446037_1004261</name>
</gene>
<dbReference type="GO" id="GO:0044281">
    <property type="term" value="P:small molecule metabolic process"/>
    <property type="evidence" value="ECO:0007669"/>
    <property type="project" value="UniProtKB-ARBA"/>
</dbReference>
<dbReference type="FunFam" id="3.40.1190.20:FF:000001">
    <property type="entry name" value="Phosphofructokinase"/>
    <property type="match status" value="1"/>
</dbReference>
<evidence type="ECO:0000313" key="10">
    <source>
        <dbReference type="EMBL" id="SNS14051.1"/>
    </source>
</evidence>
<evidence type="ECO:0000256" key="5">
    <source>
        <dbReference type="ARBA" id="ARBA00022840"/>
    </source>
</evidence>
<dbReference type="RefSeq" id="WP_089282026.1">
    <property type="nucleotide sequence ID" value="NZ_FZOJ01000004.1"/>
</dbReference>
<accession>A0A239C349</accession>
<dbReference type="NCBIfam" id="TIGR03168">
    <property type="entry name" value="1-PFK"/>
    <property type="match status" value="1"/>
</dbReference>
<dbReference type="Pfam" id="PF00294">
    <property type="entry name" value="PfkB"/>
    <property type="match status" value="1"/>
</dbReference>
<comment type="catalytic activity">
    <reaction evidence="7">
        <text>D-tagatofuranose 6-phosphate + ATP = D-tagatofuranose 1,6-bisphosphate + ADP + H(+)</text>
        <dbReference type="Rhea" id="RHEA:12420"/>
        <dbReference type="ChEBI" id="CHEBI:15378"/>
        <dbReference type="ChEBI" id="CHEBI:30616"/>
        <dbReference type="ChEBI" id="CHEBI:58694"/>
        <dbReference type="ChEBI" id="CHEBI:58695"/>
        <dbReference type="ChEBI" id="CHEBI:456216"/>
        <dbReference type="EC" id="2.7.1.144"/>
    </reaction>
</comment>
<feature type="domain" description="Carbohydrate kinase PfkB" evidence="9">
    <location>
        <begin position="6"/>
        <end position="290"/>
    </location>
</feature>
<dbReference type="UniPathway" id="UPA00704">
    <property type="reaction ID" value="UER00715"/>
</dbReference>
<comment type="similarity">
    <text evidence="1">Belongs to the carbohydrate kinase pfkB family.</text>
</comment>
<dbReference type="GO" id="GO:0005524">
    <property type="term" value="F:ATP binding"/>
    <property type="evidence" value="ECO:0007669"/>
    <property type="project" value="UniProtKB-UniRule"/>
</dbReference>
<evidence type="ECO:0000259" key="9">
    <source>
        <dbReference type="Pfam" id="PF00294"/>
    </source>
</evidence>
<dbReference type="OrthoDB" id="9801219at2"/>
<dbReference type="GO" id="GO:0005988">
    <property type="term" value="P:lactose metabolic process"/>
    <property type="evidence" value="ECO:0007669"/>
    <property type="project" value="UniProtKB-KW"/>
</dbReference>
<evidence type="ECO:0000313" key="11">
    <source>
        <dbReference type="Proteomes" id="UP000198304"/>
    </source>
</evidence>
<dbReference type="EC" id="2.7.1.144" evidence="7"/>
<dbReference type="InterPro" id="IPR002173">
    <property type="entry name" value="Carboh/pur_kinase_PfkB_CS"/>
</dbReference>
<dbReference type="GO" id="GO:0016052">
    <property type="term" value="P:carbohydrate catabolic process"/>
    <property type="evidence" value="ECO:0007669"/>
    <property type="project" value="UniProtKB-ARBA"/>
</dbReference>
<dbReference type="CDD" id="cd01164">
    <property type="entry name" value="FruK_PfkB_like"/>
    <property type="match status" value="1"/>
</dbReference>
<dbReference type="PROSITE" id="PS00584">
    <property type="entry name" value="PFKB_KINASES_2"/>
    <property type="match status" value="1"/>
</dbReference>
<reference evidence="10 11" key="1">
    <citation type="submission" date="2017-06" db="EMBL/GenBank/DDBJ databases">
        <authorList>
            <person name="Kim H.J."/>
            <person name="Triplett B.A."/>
        </authorList>
    </citation>
    <scope>NUCLEOTIDE SEQUENCE [LARGE SCALE GENOMIC DNA]</scope>
    <source>
        <strain evidence="10 11">SCA</strain>
    </source>
</reference>
<name>A0A239C349_9FIRM</name>
<dbReference type="InterPro" id="IPR011611">
    <property type="entry name" value="PfkB_dom"/>
</dbReference>
<dbReference type="GO" id="GO:0005829">
    <property type="term" value="C:cytosol"/>
    <property type="evidence" value="ECO:0007669"/>
    <property type="project" value="TreeGrafter"/>
</dbReference>
<evidence type="ECO:0000256" key="3">
    <source>
        <dbReference type="ARBA" id="ARBA00022741"/>
    </source>
</evidence>
<keyword evidence="11" id="KW-1185">Reference proteome</keyword>
<keyword evidence="4 8" id="KW-0418">Kinase</keyword>
<dbReference type="PANTHER" id="PTHR46566">
    <property type="entry name" value="1-PHOSPHOFRUCTOKINASE-RELATED"/>
    <property type="match status" value="1"/>
</dbReference>
<comment type="function">
    <text evidence="8">Catalyzes the ATP-dependent phosphorylation of fructose-l-phosphate to fructose-l,6-bisphosphate.</text>
</comment>
<organism evidence="10 11">
    <name type="scientific">Anaerovirgula multivorans</name>
    <dbReference type="NCBI Taxonomy" id="312168"/>
    <lineage>
        <taxon>Bacteria</taxon>
        <taxon>Bacillati</taxon>
        <taxon>Bacillota</taxon>
        <taxon>Clostridia</taxon>
        <taxon>Peptostreptococcales</taxon>
        <taxon>Natronincolaceae</taxon>
        <taxon>Anaerovirgula</taxon>
    </lineage>
</organism>
<comment type="catalytic activity">
    <reaction evidence="6 8">
        <text>beta-D-fructose 1-phosphate + ATP = beta-D-fructose 1,6-bisphosphate + ADP + H(+)</text>
        <dbReference type="Rhea" id="RHEA:14213"/>
        <dbReference type="ChEBI" id="CHEBI:15378"/>
        <dbReference type="ChEBI" id="CHEBI:30616"/>
        <dbReference type="ChEBI" id="CHEBI:32966"/>
        <dbReference type="ChEBI" id="CHEBI:138881"/>
        <dbReference type="ChEBI" id="CHEBI:456216"/>
        <dbReference type="EC" id="2.7.1.56"/>
    </reaction>
</comment>
<dbReference type="InterPro" id="IPR017583">
    <property type="entry name" value="Tagatose/fructose_Pkinase"/>
</dbReference>
<dbReference type="InterPro" id="IPR022463">
    <property type="entry name" value="1-PFruKinase"/>
</dbReference>
<keyword evidence="7" id="KW-0423">Lactose metabolism</keyword>
<dbReference type="GO" id="GO:0009024">
    <property type="term" value="F:tagatose-6-phosphate kinase activity"/>
    <property type="evidence" value="ECO:0007669"/>
    <property type="project" value="UniProtKB-EC"/>
</dbReference>
<protein>
    <recommendedName>
        <fullName evidence="7">Tagatose-6-phosphate kinase</fullName>
        <ecNumber evidence="7">2.7.1.144</ecNumber>
    </recommendedName>
</protein>
<keyword evidence="5 7" id="KW-0067">ATP-binding</keyword>
<comment type="pathway">
    <text evidence="7">Carbohydrate metabolism; D-tagatose 6-phosphate degradation; D-glyceraldehyde 3-phosphate and glycerone phosphate from D-tagatose 6-phosphate: step 1/2.</text>
</comment>